<name>A0A1B1NQP5_9VIBR</name>
<evidence type="ECO:0000313" key="9">
    <source>
        <dbReference type="Proteomes" id="UP000092528"/>
    </source>
</evidence>
<dbReference type="InterPro" id="IPR017565">
    <property type="entry name" value="For-dep_Cytc_NO2Rdtase_NrfF"/>
</dbReference>
<dbReference type="STRING" id="45658.VSVS12_02318"/>
<feature type="domain" description="CcmH/CycL/Ccl2/NrfF N-terminal" evidence="7">
    <location>
        <begin position="29"/>
        <end position="148"/>
    </location>
</feature>
<dbReference type="Pfam" id="PF03918">
    <property type="entry name" value="CcmH"/>
    <property type="match status" value="1"/>
</dbReference>
<evidence type="ECO:0000313" key="8">
    <source>
        <dbReference type="EMBL" id="ANU35787.1"/>
    </source>
</evidence>
<reference evidence="8 9" key="1">
    <citation type="submission" date="2016-07" db="EMBL/GenBank/DDBJ databases">
        <title>Genome sequencing of Vibrio scophthalmi strain VS-05, an isolated from Paralichthys olivaceus.</title>
        <authorList>
            <person name="Han H.-J."/>
        </authorList>
    </citation>
    <scope>NUCLEOTIDE SEQUENCE [LARGE SCALE GENOMIC DNA]</scope>
    <source>
        <strain evidence="8 9">VS-05</strain>
    </source>
</reference>
<dbReference type="EMBL" id="CP016414">
    <property type="protein sequence ID" value="ANU35787.1"/>
    <property type="molecule type" value="Genomic_DNA"/>
</dbReference>
<comment type="function">
    <text evidence="6">Possible subunit of a heme lyase.</text>
</comment>
<accession>A0A1B1NQP5</accession>
<sequence length="157" mass="17993">MRTIVWLSLLMVNLVWADSSELFIPSAQSQITRVELFQFTSPEKQRQAIELAKSLRCPQCQNQNLVESNSPIALDLRLLVFEKINQGQSEQQVIDFMTARYGDFVLYKPPFVWANALLWGLPVFMLLLFLLHSATRIRKGRYASAEVSSDDSGAQRR</sequence>
<evidence type="ECO:0000256" key="2">
    <source>
        <dbReference type="ARBA" id="ARBA00022617"/>
    </source>
</evidence>
<dbReference type="Proteomes" id="UP000092528">
    <property type="component" value="Chromosome 1"/>
</dbReference>
<dbReference type="InterPro" id="IPR038297">
    <property type="entry name" value="CcmH/CycL/NrfF/Ccl2_sf"/>
</dbReference>
<dbReference type="PANTHER" id="PTHR47870">
    <property type="entry name" value="CYTOCHROME C-TYPE BIOGENESIS PROTEIN CCMH"/>
    <property type="match status" value="1"/>
</dbReference>
<keyword evidence="6" id="KW-0812">Transmembrane</keyword>
<dbReference type="FunFam" id="1.10.8.640:FF:000001">
    <property type="entry name" value="Cytochrome c-type biogenesis protein"/>
    <property type="match status" value="1"/>
</dbReference>
<evidence type="ECO:0000259" key="7">
    <source>
        <dbReference type="Pfam" id="PF03918"/>
    </source>
</evidence>
<dbReference type="InterPro" id="IPR005616">
    <property type="entry name" value="CcmH/CycL/Ccl2/NrfF_N"/>
</dbReference>
<dbReference type="Gene3D" id="1.10.8.640">
    <property type="entry name" value="Cytochrome C biogenesis protein"/>
    <property type="match status" value="1"/>
</dbReference>
<feature type="signal peptide" evidence="6">
    <location>
        <begin position="1"/>
        <end position="17"/>
    </location>
</feature>
<evidence type="ECO:0000256" key="4">
    <source>
        <dbReference type="ARBA" id="ARBA00022729"/>
    </source>
</evidence>
<dbReference type="RefSeq" id="WP_005598926.1">
    <property type="nucleotide sequence ID" value="NZ_CP016307.1"/>
</dbReference>
<organism evidence="8 9">
    <name type="scientific">Vibrio scophthalmi</name>
    <dbReference type="NCBI Taxonomy" id="45658"/>
    <lineage>
        <taxon>Bacteria</taxon>
        <taxon>Pseudomonadati</taxon>
        <taxon>Pseudomonadota</taxon>
        <taxon>Gammaproteobacteria</taxon>
        <taxon>Vibrionales</taxon>
        <taxon>Vibrionaceae</taxon>
        <taxon>Vibrio</taxon>
    </lineage>
</organism>
<dbReference type="GeneID" id="96871348"/>
<keyword evidence="6" id="KW-1133">Transmembrane helix</keyword>
<dbReference type="PATRIC" id="fig|45658.6.peg.2285"/>
<dbReference type="KEGG" id="vsc:VSVS12_02318"/>
<dbReference type="PANTHER" id="PTHR47870:SF2">
    <property type="entry name" value="FORMATE-DEPENDENT NITRITE REDUCTASE COMPLEX SUBUNIT NRFF"/>
    <property type="match status" value="1"/>
</dbReference>
<feature type="transmembrane region" description="Helical" evidence="6">
    <location>
        <begin position="111"/>
        <end position="131"/>
    </location>
</feature>
<dbReference type="GO" id="GO:0017004">
    <property type="term" value="P:cytochrome complex assembly"/>
    <property type="evidence" value="ECO:0007669"/>
    <property type="project" value="UniProtKB-ARBA"/>
</dbReference>
<evidence type="ECO:0000256" key="3">
    <source>
        <dbReference type="ARBA" id="ARBA00022723"/>
    </source>
</evidence>
<proteinExistence type="inferred from homology"/>
<dbReference type="GO" id="GO:0046872">
    <property type="term" value="F:metal ion binding"/>
    <property type="evidence" value="ECO:0007669"/>
    <property type="project" value="UniProtKB-KW"/>
</dbReference>
<keyword evidence="9" id="KW-1185">Reference proteome</keyword>
<dbReference type="GO" id="GO:0005886">
    <property type="term" value="C:plasma membrane"/>
    <property type="evidence" value="ECO:0007669"/>
    <property type="project" value="TreeGrafter"/>
</dbReference>
<evidence type="ECO:0000256" key="1">
    <source>
        <dbReference type="ARBA" id="ARBA00010342"/>
    </source>
</evidence>
<keyword evidence="5 6" id="KW-0408">Iron</keyword>
<dbReference type="CDD" id="cd16378">
    <property type="entry name" value="CcmH_N"/>
    <property type="match status" value="1"/>
</dbReference>
<gene>
    <name evidence="8" type="ORF">VSVS05_00655</name>
</gene>
<feature type="chain" id="PRO_5011016468" description="Formate-dependent nitrite reductase complex subunit" evidence="6">
    <location>
        <begin position="18"/>
        <end position="157"/>
    </location>
</feature>
<protein>
    <recommendedName>
        <fullName evidence="6">Formate-dependent nitrite reductase complex subunit</fullName>
    </recommendedName>
</protein>
<keyword evidence="4 6" id="KW-0732">Signal</keyword>
<keyword evidence="2 6" id="KW-0349">Heme</keyword>
<dbReference type="NCBIfam" id="TIGR03147">
    <property type="entry name" value="cyt_nit_nrfF"/>
    <property type="match status" value="1"/>
</dbReference>
<keyword evidence="6" id="KW-0472">Membrane</keyword>
<dbReference type="InterPro" id="IPR051263">
    <property type="entry name" value="C-type_cytochrome_biogenesis"/>
</dbReference>
<evidence type="ECO:0000256" key="6">
    <source>
        <dbReference type="RuleBase" id="RU364112"/>
    </source>
</evidence>
<dbReference type="AlphaFoldDB" id="A0A1B1NQP5"/>
<keyword evidence="3 6" id="KW-0479">Metal-binding</keyword>
<comment type="similarity">
    <text evidence="1 6">Belongs to the CcmH/CycL/Ccl2/NrfF family.</text>
</comment>
<evidence type="ECO:0000256" key="5">
    <source>
        <dbReference type="ARBA" id="ARBA00023004"/>
    </source>
</evidence>